<dbReference type="EMBL" id="DXFT01000107">
    <property type="protein sequence ID" value="HIX03589.1"/>
    <property type="molecule type" value="Genomic_DNA"/>
</dbReference>
<accession>A0A9D1V059</accession>
<evidence type="ECO:0000313" key="2">
    <source>
        <dbReference type="Proteomes" id="UP000824202"/>
    </source>
</evidence>
<reference evidence="1" key="2">
    <citation type="submission" date="2021-04" db="EMBL/GenBank/DDBJ databases">
        <authorList>
            <person name="Gilroy R."/>
        </authorList>
    </citation>
    <scope>NUCLEOTIDE SEQUENCE</scope>
    <source>
        <strain evidence="1">23274</strain>
    </source>
</reference>
<reference evidence="1" key="1">
    <citation type="journal article" date="2021" name="PeerJ">
        <title>Extensive microbial diversity within the chicken gut microbiome revealed by metagenomics and culture.</title>
        <authorList>
            <person name="Gilroy R."/>
            <person name="Ravi A."/>
            <person name="Getino M."/>
            <person name="Pursley I."/>
            <person name="Horton D.L."/>
            <person name="Alikhan N.F."/>
            <person name="Baker D."/>
            <person name="Gharbi K."/>
            <person name="Hall N."/>
            <person name="Watson M."/>
            <person name="Adriaenssens E.M."/>
            <person name="Foster-Nyarko E."/>
            <person name="Jarju S."/>
            <person name="Secka A."/>
            <person name="Antonio M."/>
            <person name="Oren A."/>
            <person name="Chaudhuri R.R."/>
            <person name="La Ragione R."/>
            <person name="Hildebrand F."/>
            <person name="Pallen M.J."/>
        </authorList>
    </citation>
    <scope>NUCLEOTIDE SEQUENCE</scope>
    <source>
        <strain evidence="1">23274</strain>
    </source>
</reference>
<gene>
    <name evidence="1" type="ORF">H9863_05680</name>
</gene>
<organism evidence="1 2">
    <name type="scientific">Candidatus Odoribacter faecigallinarum</name>
    <dbReference type="NCBI Taxonomy" id="2838706"/>
    <lineage>
        <taxon>Bacteria</taxon>
        <taxon>Pseudomonadati</taxon>
        <taxon>Bacteroidota</taxon>
        <taxon>Bacteroidia</taxon>
        <taxon>Bacteroidales</taxon>
        <taxon>Odoribacteraceae</taxon>
        <taxon>Odoribacter</taxon>
    </lineage>
</organism>
<proteinExistence type="predicted"/>
<dbReference type="AlphaFoldDB" id="A0A9D1V059"/>
<dbReference type="PROSITE" id="PS51257">
    <property type="entry name" value="PROKAR_LIPOPROTEIN"/>
    <property type="match status" value="1"/>
</dbReference>
<protein>
    <submittedName>
        <fullName evidence="1">Uncharacterized protein</fullName>
    </submittedName>
</protein>
<evidence type="ECO:0000313" key="1">
    <source>
        <dbReference type="EMBL" id="HIX03589.1"/>
    </source>
</evidence>
<dbReference type="Proteomes" id="UP000824202">
    <property type="component" value="Unassembled WGS sequence"/>
</dbReference>
<name>A0A9D1V059_9BACT</name>
<comment type="caution">
    <text evidence="1">The sequence shown here is derived from an EMBL/GenBank/DDBJ whole genome shotgun (WGS) entry which is preliminary data.</text>
</comment>
<sequence length="275" mass="30190">MMKHKYLIACCLLAGMVACQDDTKDDNIYSKPLSFGKKNYEVMRDGAMNINVDNGSGKYSLTVGDTAVLHVSYTDGYYGIIGCITVQGKKKGTSPLIITDNTTRLSDTLQIKVTDQYAACYITYSNHPALANSRYLFLIDNEARDFYVFADDADELPAAPTALLIGRGTYRFSTEEGTGDVPVIPYLHLTYASDSEGDFAETETPEEHTFNMLGTDENGYAYLSFYAGFPREELPSAKDILRATGIQLTETGTGFTIEAVARLSPLISIPEGFLD</sequence>